<accession>A0A2G9RYT4</accession>
<protein>
    <submittedName>
        <fullName evidence="1">Uncharacterized protein</fullName>
    </submittedName>
</protein>
<organism evidence="1 2">
    <name type="scientific">Aquarana catesbeiana</name>
    <name type="common">American bullfrog</name>
    <name type="synonym">Rana catesbeiana</name>
    <dbReference type="NCBI Taxonomy" id="8400"/>
    <lineage>
        <taxon>Eukaryota</taxon>
        <taxon>Metazoa</taxon>
        <taxon>Chordata</taxon>
        <taxon>Craniata</taxon>
        <taxon>Vertebrata</taxon>
        <taxon>Euteleostomi</taxon>
        <taxon>Amphibia</taxon>
        <taxon>Batrachia</taxon>
        <taxon>Anura</taxon>
        <taxon>Neobatrachia</taxon>
        <taxon>Ranoidea</taxon>
        <taxon>Ranidae</taxon>
        <taxon>Aquarana</taxon>
    </lineage>
</organism>
<gene>
    <name evidence="1" type="ORF">AB205_0189120</name>
</gene>
<evidence type="ECO:0000313" key="2">
    <source>
        <dbReference type="Proteomes" id="UP000228934"/>
    </source>
</evidence>
<dbReference type="AlphaFoldDB" id="A0A2G9RYT4"/>
<name>A0A2G9RYT4_AQUCT</name>
<dbReference type="EMBL" id="KV930790">
    <property type="protein sequence ID" value="PIO32373.1"/>
    <property type="molecule type" value="Genomic_DNA"/>
</dbReference>
<reference evidence="2" key="1">
    <citation type="journal article" date="2017" name="Nat. Commun.">
        <title>The North American bullfrog draft genome provides insight into hormonal regulation of long noncoding RNA.</title>
        <authorList>
            <person name="Hammond S.A."/>
            <person name="Warren R.L."/>
            <person name="Vandervalk B.P."/>
            <person name="Kucuk E."/>
            <person name="Khan H."/>
            <person name="Gibb E.A."/>
            <person name="Pandoh P."/>
            <person name="Kirk H."/>
            <person name="Zhao Y."/>
            <person name="Jones M."/>
            <person name="Mungall A.J."/>
            <person name="Coope R."/>
            <person name="Pleasance S."/>
            <person name="Moore R.A."/>
            <person name="Holt R.A."/>
            <person name="Round J.M."/>
            <person name="Ohora S."/>
            <person name="Walle B.V."/>
            <person name="Veldhoen N."/>
            <person name="Helbing C.C."/>
            <person name="Birol I."/>
        </authorList>
    </citation>
    <scope>NUCLEOTIDE SEQUENCE [LARGE SCALE GENOMIC DNA]</scope>
</reference>
<evidence type="ECO:0000313" key="1">
    <source>
        <dbReference type="EMBL" id="PIO32373.1"/>
    </source>
</evidence>
<sequence length="60" mass="6673">MTISDVLLVSSSQLIIGQKDIQKQETKDPSRPARLQLHLCRNCTACQRPPKSRLSQCHGG</sequence>
<proteinExistence type="predicted"/>
<keyword evidence="2" id="KW-1185">Reference proteome</keyword>
<dbReference type="Proteomes" id="UP000228934">
    <property type="component" value="Unassembled WGS sequence"/>
</dbReference>